<evidence type="ECO:0000256" key="2">
    <source>
        <dbReference type="SAM" id="Phobius"/>
    </source>
</evidence>
<comment type="caution">
    <text evidence="3">The sequence shown here is derived from an EMBL/GenBank/DDBJ whole genome shotgun (WGS) entry which is preliminary data.</text>
</comment>
<keyword evidence="4" id="KW-1185">Reference proteome</keyword>
<dbReference type="Proteomes" id="UP001212997">
    <property type="component" value="Unassembled WGS sequence"/>
</dbReference>
<protein>
    <submittedName>
        <fullName evidence="3">Uncharacterized protein</fullName>
    </submittedName>
</protein>
<gene>
    <name evidence="3" type="ORF">NLI96_g9379</name>
</gene>
<feature type="compositionally biased region" description="Low complexity" evidence="1">
    <location>
        <begin position="144"/>
        <end position="154"/>
    </location>
</feature>
<reference evidence="3" key="1">
    <citation type="submission" date="2022-07" db="EMBL/GenBank/DDBJ databases">
        <title>Genome Sequence of Physisporinus lineatus.</title>
        <authorList>
            <person name="Buettner E."/>
        </authorList>
    </citation>
    <scope>NUCLEOTIDE SEQUENCE</scope>
    <source>
        <strain evidence="3">VT162</strain>
    </source>
</reference>
<evidence type="ECO:0000313" key="3">
    <source>
        <dbReference type="EMBL" id="KAJ3478988.1"/>
    </source>
</evidence>
<keyword evidence="2" id="KW-0812">Transmembrane</keyword>
<feature type="region of interest" description="Disordered" evidence="1">
    <location>
        <begin position="1"/>
        <end position="27"/>
    </location>
</feature>
<evidence type="ECO:0000313" key="4">
    <source>
        <dbReference type="Proteomes" id="UP001212997"/>
    </source>
</evidence>
<keyword evidence="2" id="KW-0472">Membrane</keyword>
<name>A0AAD5V074_9APHY</name>
<feature type="region of interest" description="Disordered" evidence="1">
    <location>
        <begin position="140"/>
        <end position="159"/>
    </location>
</feature>
<evidence type="ECO:0000256" key="1">
    <source>
        <dbReference type="SAM" id="MobiDB-lite"/>
    </source>
</evidence>
<proteinExistence type="predicted"/>
<feature type="transmembrane region" description="Helical" evidence="2">
    <location>
        <begin position="34"/>
        <end position="57"/>
    </location>
</feature>
<dbReference type="AlphaFoldDB" id="A0AAD5V074"/>
<accession>A0AAD5V074</accession>
<organism evidence="3 4">
    <name type="scientific">Meripilus lineatus</name>
    <dbReference type="NCBI Taxonomy" id="2056292"/>
    <lineage>
        <taxon>Eukaryota</taxon>
        <taxon>Fungi</taxon>
        <taxon>Dikarya</taxon>
        <taxon>Basidiomycota</taxon>
        <taxon>Agaricomycotina</taxon>
        <taxon>Agaricomycetes</taxon>
        <taxon>Polyporales</taxon>
        <taxon>Meripilaceae</taxon>
        <taxon>Meripilus</taxon>
    </lineage>
</organism>
<dbReference type="EMBL" id="JANAWD010000470">
    <property type="protein sequence ID" value="KAJ3478988.1"/>
    <property type="molecule type" value="Genomic_DNA"/>
</dbReference>
<sequence length="223" mass="24467">MSPTQISGVLPTDDPTRPTSSLDVRHSDASSPDIVKILIAMVVLLAIIILLLLGLVVRIKWGRALLNLIKYGNITSPTRSPAFAEIVTPYTVTSPIHPPAPIDEDKVTPYTFRFPTSAHGGEITPPSPIYSTLVKDHLSMQNEPSPSVSRSPKQSSDHTVVRTGVILPLNLIHGVTRMLANRSPHKHTPRHFVYLEMLTGTALYHVVEKERHTRGDGLAMESL</sequence>
<keyword evidence="2" id="KW-1133">Transmembrane helix</keyword>